<dbReference type="InterPro" id="IPR029058">
    <property type="entry name" value="AB_hydrolase_fold"/>
</dbReference>
<accession>A0A9N7R4V7</accession>
<dbReference type="EMBL" id="CACSLK010011356">
    <property type="protein sequence ID" value="CAA0813534.1"/>
    <property type="molecule type" value="Genomic_DNA"/>
</dbReference>
<dbReference type="SUPFAM" id="SSF53474">
    <property type="entry name" value="alpha/beta-Hydrolases"/>
    <property type="match status" value="1"/>
</dbReference>
<dbReference type="PANTHER" id="PTHR11010">
    <property type="entry name" value="PROTEASE S28 PRO-X CARBOXYPEPTIDASE-RELATED"/>
    <property type="match status" value="1"/>
</dbReference>
<organism evidence="7 8">
    <name type="scientific">Striga hermonthica</name>
    <name type="common">Purple witchweed</name>
    <name type="synonym">Buchnera hermonthica</name>
    <dbReference type="NCBI Taxonomy" id="68872"/>
    <lineage>
        <taxon>Eukaryota</taxon>
        <taxon>Viridiplantae</taxon>
        <taxon>Streptophyta</taxon>
        <taxon>Embryophyta</taxon>
        <taxon>Tracheophyta</taxon>
        <taxon>Spermatophyta</taxon>
        <taxon>Magnoliopsida</taxon>
        <taxon>eudicotyledons</taxon>
        <taxon>Gunneridae</taxon>
        <taxon>Pentapetalae</taxon>
        <taxon>asterids</taxon>
        <taxon>lamiids</taxon>
        <taxon>Lamiales</taxon>
        <taxon>Orobanchaceae</taxon>
        <taxon>Buchnereae</taxon>
        <taxon>Striga</taxon>
    </lineage>
</organism>
<evidence type="ECO:0000256" key="1">
    <source>
        <dbReference type="ARBA" id="ARBA00011079"/>
    </source>
</evidence>
<dbReference type="AlphaFoldDB" id="A0A9N7R4V7"/>
<gene>
    <name evidence="7" type="ORF">SHERM_14093</name>
</gene>
<feature type="chain" id="PRO_5040326144" evidence="6">
    <location>
        <begin position="35"/>
        <end position="515"/>
    </location>
</feature>
<protein>
    <submittedName>
        <fullName evidence="7">Serine carboxypeptidase S28 family protein</fullName>
    </submittedName>
</protein>
<name>A0A9N7R4V7_STRHE</name>
<dbReference type="Gene3D" id="3.40.50.1820">
    <property type="entry name" value="alpha/beta hydrolase"/>
    <property type="match status" value="1"/>
</dbReference>
<keyword evidence="7" id="KW-0121">Carboxypeptidase</keyword>
<dbReference type="GO" id="GO:0070008">
    <property type="term" value="F:serine-type exopeptidase activity"/>
    <property type="evidence" value="ECO:0007669"/>
    <property type="project" value="InterPro"/>
</dbReference>
<evidence type="ECO:0000256" key="6">
    <source>
        <dbReference type="SAM" id="SignalP"/>
    </source>
</evidence>
<keyword evidence="4" id="KW-0378">Hydrolase</keyword>
<evidence type="ECO:0000256" key="2">
    <source>
        <dbReference type="ARBA" id="ARBA00022670"/>
    </source>
</evidence>
<dbReference type="OrthoDB" id="2130629at2759"/>
<evidence type="ECO:0000256" key="5">
    <source>
        <dbReference type="ARBA" id="ARBA00023180"/>
    </source>
</evidence>
<evidence type="ECO:0000313" key="7">
    <source>
        <dbReference type="EMBL" id="CAA0813534.1"/>
    </source>
</evidence>
<dbReference type="Gene3D" id="1.20.120.980">
    <property type="entry name" value="Serine carboxypeptidase S28, SKS domain"/>
    <property type="match status" value="1"/>
</dbReference>
<dbReference type="Proteomes" id="UP001153555">
    <property type="component" value="Unassembled WGS sequence"/>
</dbReference>
<evidence type="ECO:0000256" key="4">
    <source>
        <dbReference type="ARBA" id="ARBA00022801"/>
    </source>
</evidence>
<keyword evidence="2" id="KW-0645">Protease</keyword>
<dbReference type="GO" id="GO:0006508">
    <property type="term" value="P:proteolysis"/>
    <property type="evidence" value="ECO:0007669"/>
    <property type="project" value="UniProtKB-KW"/>
</dbReference>
<proteinExistence type="inferred from homology"/>
<sequence>MAVPPASRVVLLFRLFYPLLLLLLLSSLLLGAEAIFRNPRAGALRSSKRPSAFGGRGRNITRPPLPRSFKIYSYPQPLDHFNFGPDDYDTFRQKFVMNREYWAGPNSTSPILVYLGSEGALDPRDAGFVIDLCQNLSSLCVFIEHRFYGASSPFTSMDDVLENKTIRGFFNPAQALADYVEIILYVKRVFNAPHLPVAVFGSSYGGLLAAWFRLKYPHITAMAVASSAPMYYFAKTTDPHAYDEVITEDFRNVSDHCYQTIRNSWAVIDKVASEPDGLANLTQKFKTCAQLNESSQLKGFLVSMYSYAAQYDDPPNPPVDLICKGIDDASKETDDVLDQVSEGMVSYFGNLTCYDMKHFDAPSEINDGWSWQECSELMMHIGQGGNGSLFQGNQPYQLGRQKRRCMNMFNVSSRPYLITTQYGGRILEFALKRFGSNIVFTNGLKDPYSPAGVLEDINESIVAITTEKGSHALDMVTPTASDPDWLVEQRKKVVQKLQTWLSQYYTDLGEYLKNK</sequence>
<dbReference type="PANTHER" id="PTHR11010:SF96">
    <property type="entry name" value="LYSOSOMAL PRO-X CARBOXYPEPTIDASE-LIKE ISOFORM X1"/>
    <property type="match status" value="1"/>
</dbReference>
<dbReference type="InterPro" id="IPR042269">
    <property type="entry name" value="Ser_carbopepase_S28_SKS"/>
</dbReference>
<evidence type="ECO:0000256" key="3">
    <source>
        <dbReference type="ARBA" id="ARBA00022729"/>
    </source>
</evidence>
<keyword evidence="5" id="KW-0325">Glycoprotein</keyword>
<keyword evidence="3 6" id="KW-0732">Signal</keyword>
<reference evidence="7" key="1">
    <citation type="submission" date="2019-12" db="EMBL/GenBank/DDBJ databases">
        <authorList>
            <person name="Scholes J."/>
        </authorList>
    </citation>
    <scope>NUCLEOTIDE SEQUENCE</scope>
</reference>
<dbReference type="GO" id="GO:0004180">
    <property type="term" value="F:carboxypeptidase activity"/>
    <property type="evidence" value="ECO:0007669"/>
    <property type="project" value="UniProtKB-KW"/>
</dbReference>
<feature type="signal peptide" evidence="6">
    <location>
        <begin position="1"/>
        <end position="34"/>
    </location>
</feature>
<keyword evidence="8" id="KW-1185">Reference proteome</keyword>
<comment type="caution">
    <text evidence="7">The sequence shown here is derived from an EMBL/GenBank/DDBJ whole genome shotgun (WGS) entry which is preliminary data.</text>
</comment>
<dbReference type="GO" id="GO:0008239">
    <property type="term" value="F:dipeptidyl-peptidase activity"/>
    <property type="evidence" value="ECO:0007669"/>
    <property type="project" value="TreeGrafter"/>
</dbReference>
<comment type="similarity">
    <text evidence="1">Belongs to the peptidase S28 family.</text>
</comment>
<dbReference type="InterPro" id="IPR008758">
    <property type="entry name" value="Peptidase_S28"/>
</dbReference>
<evidence type="ECO:0000313" key="8">
    <source>
        <dbReference type="Proteomes" id="UP001153555"/>
    </source>
</evidence>
<dbReference type="Pfam" id="PF05577">
    <property type="entry name" value="Peptidase_S28"/>
    <property type="match status" value="1"/>
</dbReference>